<sequence length="81" mass="8915">MYVCVWVCVCIPVTMCQMLYGSNGVTDLQKTSGIRKTMDGKLLLQGHSSRIAESFGEHDSKWRYAPSLKGEVLVGSTTTTL</sequence>
<keyword evidence="1" id="KW-0732">Signal</keyword>
<evidence type="ECO:0000313" key="2">
    <source>
        <dbReference type="EMBL" id="MBW76139.1"/>
    </source>
</evidence>
<dbReference type="EMBL" id="GGFL01011961">
    <property type="protein sequence ID" value="MBW76139.1"/>
    <property type="molecule type" value="Transcribed_RNA"/>
</dbReference>
<protein>
    <submittedName>
        <fullName evidence="2">Putative secreted protein</fullName>
    </submittedName>
</protein>
<feature type="signal peptide" evidence="1">
    <location>
        <begin position="1"/>
        <end position="16"/>
    </location>
</feature>
<organism evidence="2">
    <name type="scientific">Anopheles darlingi</name>
    <name type="common">Mosquito</name>
    <dbReference type="NCBI Taxonomy" id="43151"/>
    <lineage>
        <taxon>Eukaryota</taxon>
        <taxon>Metazoa</taxon>
        <taxon>Ecdysozoa</taxon>
        <taxon>Arthropoda</taxon>
        <taxon>Hexapoda</taxon>
        <taxon>Insecta</taxon>
        <taxon>Pterygota</taxon>
        <taxon>Neoptera</taxon>
        <taxon>Endopterygota</taxon>
        <taxon>Diptera</taxon>
        <taxon>Nematocera</taxon>
        <taxon>Culicoidea</taxon>
        <taxon>Culicidae</taxon>
        <taxon>Anophelinae</taxon>
        <taxon>Anopheles</taxon>
    </lineage>
</organism>
<name>A0A2M4DF67_ANODA</name>
<evidence type="ECO:0000256" key="1">
    <source>
        <dbReference type="SAM" id="SignalP"/>
    </source>
</evidence>
<accession>A0A2M4DF67</accession>
<feature type="chain" id="PRO_5014617381" evidence="1">
    <location>
        <begin position="17"/>
        <end position="81"/>
    </location>
</feature>
<dbReference type="AlphaFoldDB" id="A0A2M4DF67"/>
<proteinExistence type="predicted"/>
<reference evidence="2" key="1">
    <citation type="submission" date="2018-01" db="EMBL/GenBank/DDBJ databases">
        <title>An insight into the sialome of Amazonian anophelines.</title>
        <authorList>
            <person name="Ribeiro J.M."/>
            <person name="Scarpassa V."/>
            <person name="Calvo E."/>
        </authorList>
    </citation>
    <scope>NUCLEOTIDE SEQUENCE</scope>
</reference>